<feature type="domain" description="Calx-beta" evidence="5">
    <location>
        <begin position="1425"/>
        <end position="1527"/>
    </location>
</feature>
<feature type="domain" description="Calx-beta" evidence="5">
    <location>
        <begin position="742"/>
        <end position="844"/>
    </location>
</feature>
<feature type="domain" description="Calx-beta" evidence="5">
    <location>
        <begin position="1761"/>
        <end position="1863"/>
    </location>
</feature>
<dbReference type="Pfam" id="PF03160">
    <property type="entry name" value="Calx-beta"/>
    <property type="match status" value="17"/>
</dbReference>
<evidence type="ECO:0000256" key="3">
    <source>
        <dbReference type="ARBA" id="ARBA00022837"/>
    </source>
</evidence>
<dbReference type="PANTHER" id="PTHR11878:SF65">
    <property type="entry name" value="NA_CA-EXCHANGE PROTEIN, ISOFORM G"/>
    <property type="match status" value="1"/>
</dbReference>
<keyword evidence="4" id="KW-0813">Transport</keyword>
<dbReference type="GO" id="GO:0016020">
    <property type="term" value="C:membrane"/>
    <property type="evidence" value="ECO:0007669"/>
    <property type="project" value="InterPro"/>
</dbReference>
<sequence length="2202" mass="234120">MKDSTNVSMNEQFKGLTHSLTKVLEIFLGTNNFHFTTRLFSLFFLLFVFSSADDYDGNQTVKPQKGLTIISTQSSPPCIKIQNSSCKEANTGYSTTDFKVILDAPCKEEITVEYYTRNGTAGSTDDYKAASGKLTFAPGEESKNITISLKGDFNDEEDEYFYVYLKNPKNATLCDDKATGTIIDNDPFPTLKGEDKRVFEKNEGVTNYEYFFAFKDCSQKETRFDYSTYDGTATAGEDYIETKGTLIIPAGQSKFKIEIPVYGDTKLEPDETFFVKLSNPDGLILKDDVFQITILNDDSEGGLPAISINNSAVNEGDGTASFTVALNKASTEAITVDYATANSSAKDGSDYTGGSGTLTFAPGETSKTIDIAILEDTEEEADETFFVHLSNVSNATLTNDQGVGTIIDNDKTVELPTMSINNVIVNEADGTASFTVALNKASATDVVTVDYATANSSATDGSDYTGGSGTLTFAPGEMSKTIDIAILDDTEDEVDETFFVNLSNISNATFTNDQGVGTIVDNDEAPSAISISNVTVTEGNQGTVDAVFTVTLDKAASGTVTVNWATQDNTAVSPVDYTTGNGTLTFATGEISKTITVTIKGDETVENDETFLVNLSNATGGATIADDQGVGTITTDDVTLPAFRIDDVTVTEGNSGTVDAIFTISLSKAAEGTITVDWATQDNGAISPSDYTSGSGTLTFAAGETSKTVTVVVNGDETVEGNESFLVNLSNATSGATIADGQGIGQISNDDETLPALTINNVIVAEGNAGTVNAEFTVKMDKAAEGTITVDWATQDNSAISPSDYTSGNGTLSFAAGETSKTITIEVNGDVTVESDEVFHVNLSNVSAGATISDGQGAGTITNDDEAPPSLSIDDVSVTEGNSGTSTATLTVTMNKVAAEAVTVKWATQDNGAVSPADYASGNGTLTFAAGETSKTIDLTINGDVTVEGNEGFLVNLTGPTGGAVIGDSQGTVTITNDDETLPALSIDNVEVTEGNSGTVNAVFTVKMDKEAAETVTVDWATQDEGAVSPSDYTSGNGTLTFAAGETTKTITVVVKGDATNESNESFLVNLTNVSSGATIADGQGFGNILNDDEPLPSLSMKAIEVNEGNSGTVDAVFTVTLDKAGASSITVDYQTVENSATDPEDYTAVNGTLTFAAGETSKTVTVKVKGDVDVEGNHGFYLQLLNPSTNAQIGTENAYCTIVDDDQSIPAVRIYDTYVYEGNTGSNDVTFYVYLNKNPSETVTVDFATEDVTAIAGEDYVAASGTLTFNPGETYKTFTVAVNGDTDFEGNEQFRINLTNPTNATLEDGVGNFIIYNDDNAIFAFVYDGYFSPEEDEGTSTKTFYIYLSDNPSKPVTLDYTLADGTAKAGEDYVTQSGSLTFNTNEYFKAIDIVCNGDNNFEGDEFFRLVISNIQNALITDGEAIVTIYDDDAPIQFYSTDAVANPEGNDGTTTTATFYVYQSDYSDQTNSVDYATANGNASSGSDYVAANGTLTFNPGELYKQVDITVNGDNTLESDEVFKLQLSNPVNGSLRDAFGIGIIYDDDAPPYFYVTSATADEGQNEVFYVYRSVSTGTATVNYATINQNAVAPDDYTATSGTVTFNAGEYFKMIEVPTIADGVDEPYEYFTMRLSSPSSGYLIYDQDGYGQINGSAYDYNYLTVAGTSDYEGDSGTKTLTVYVSLARSGNNNAVTVNYALQNVTATSGSDYVASSGSFTFAADEFFKQIDITVNGDNTFEIDEQLRVVISSATNAVIWDPSALVTISNDDTPALIYVNDVAITEGDSGNDKTATVGVYLSPPNADQSVTVSYTTVAGSATAGTDFTAASGILTFDPGNSFQTFDVNIVGDNTFEPVEYFRVLLSSPGNATIADGDGYVQITDNDQMPYLYVTDPFVTEGDSGDPILYFYVYLNSTTDKVVTVDYTTQDLTATSEDYTAVNGTLTFDGITGQYVEVHVNPDVVFEPNEYLKFALSNPVNANIGDGEGSGLITDDDNTPIISVYDTYVYEGNSGETDMYFGVWLNQWSDQTITVDFATSNGTATAGSDYTAATGTLTFSPYTTYQYVNIKITGDVVDEADETFKVTISNPTNVLIGDNEATGTIYDDDAGSGFARTSARISNVFTPNGDGVNDLFKIEGVENSENDLTVVNRYGSQIFRSTNYKNDWDGQGCSDGTYFYLLKTKDKDGKVEVKKGYITLIRNLNR</sequence>
<protein>
    <submittedName>
        <fullName evidence="6">Gliding motility-associated C-terminal domain-containing protein</fullName>
    </submittedName>
</protein>
<name>A0A9X2JBN9_9SPHI</name>
<feature type="domain" description="Calx-beta" evidence="5">
    <location>
        <begin position="1085"/>
        <end position="1186"/>
    </location>
</feature>
<dbReference type="EMBL" id="JAMWYS010000024">
    <property type="protein sequence ID" value="MCO4292163.1"/>
    <property type="molecule type" value="Genomic_DNA"/>
</dbReference>
<feature type="domain" description="Calx-beta" evidence="5">
    <location>
        <begin position="515"/>
        <end position="616"/>
    </location>
</feature>
<feature type="domain" description="Calx-beta" evidence="5">
    <location>
        <begin position="1312"/>
        <end position="1413"/>
    </location>
</feature>
<feature type="domain" description="Calx-beta" evidence="5">
    <location>
        <begin position="1539"/>
        <end position="1634"/>
    </location>
</feature>
<evidence type="ECO:0000256" key="2">
    <source>
        <dbReference type="ARBA" id="ARBA00022737"/>
    </source>
</evidence>
<dbReference type="Proteomes" id="UP001155182">
    <property type="component" value="Unassembled WGS sequence"/>
</dbReference>
<dbReference type="SUPFAM" id="SSF141072">
    <property type="entry name" value="CalX-like"/>
    <property type="match status" value="18"/>
</dbReference>
<gene>
    <name evidence="6" type="ORF">NF867_04725</name>
</gene>
<dbReference type="Pfam" id="PF13585">
    <property type="entry name" value="CHU_C"/>
    <property type="match status" value="1"/>
</dbReference>
<dbReference type="InterPro" id="IPR026341">
    <property type="entry name" value="T9SS_type_B"/>
</dbReference>
<dbReference type="InterPro" id="IPR003644">
    <property type="entry name" value="Calx_beta"/>
</dbReference>
<feature type="domain" description="Calx-beta" evidence="5">
    <location>
        <begin position="973"/>
        <end position="1072"/>
    </location>
</feature>
<proteinExistence type="predicted"/>
<keyword evidence="7" id="KW-1185">Reference proteome</keyword>
<dbReference type="NCBIfam" id="TIGR04131">
    <property type="entry name" value="Bac_Flav_CTERM"/>
    <property type="match status" value="1"/>
</dbReference>
<feature type="domain" description="Calx-beta" evidence="5">
    <location>
        <begin position="402"/>
        <end position="503"/>
    </location>
</feature>
<dbReference type="Gene3D" id="2.60.40.2030">
    <property type="match status" value="18"/>
</dbReference>
<keyword evidence="1" id="KW-0732">Signal</keyword>
<feature type="domain" description="Calx-beta" evidence="5">
    <location>
        <begin position="290"/>
        <end position="390"/>
    </location>
</feature>
<comment type="caution">
    <text evidence="6">The sequence shown here is derived from an EMBL/GenBank/DDBJ whole genome shotgun (WGS) entry which is preliminary data.</text>
</comment>
<dbReference type="RefSeq" id="WP_252586447.1">
    <property type="nucleotide sequence ID" value="NZ_JAMWYS010000024.1"/>
</dbReference>
<feature type="domain" description="Calx-beta" evidence="5">
    <location>
        <begin position="65"/>
        <end position="166"/>
    </location>
</feature>
<reference evidence="6" key="1">
    <citation type="submission" date="2022-06" db="EMBL/GenBank/DDBJ databases">
        <title>Solitalea sp. MAHUQ-68 isolated from rhizospheric soil.</title>
        <authorList>
            <person name="Huq M.A."/>
        </authorList>
    </citation>
    <scope>NUCLEOTIDE SEQUENCE</scope>
    <source>
        <strain evidence="6">MAHUQ-68</strain>
    </source>
</reference>
<dbReference type="PANTHER" id="PTHR11878">
    <property type="entry name" value="SODIUM/CALCIUM EXCHANGER"/>
    <property type="match status" value="1"/>
</dbReference>
<feature type="domain" description="Calx-beta" evidence="5">
    <location>
        <begin position="1986"/>
        <end position="2085"/>
    </location>
</feature>
<feature type="domain" description="Calx-beta" evidence="5">
    <location>
        <begin position="1664"/>
        <end position="1749"/>
    </location>
</feature>
<accession>A0A9X2JBN9</accession>
<evidence type="ECO:0000256" key="4">
    <source>
        <dbReference type="ARBA" id="ARBA00023065"/>
    </source>
</evidence>
<dbReference type="GO" id="GO:0007154">
    <property type="term" value="P:cell communication"/>
    <property type="evidence" value="ECO:0007669"/>
    <property type="project" value="InterPro"/>
</dbReference>
<dbReference type="GO" id="GO:0030001">
    <property type="term" value="P:metal ion transport"/>
    <property type="evidence" value="ECO:0007669"/>
    <property type="project" value="TreeGrafter"/>
</dbReference>
<keyword evidence="2" id="KW-0677">Repeat</keyword>
<keyword evidence="4" id="KW-0406">Ion transport</keyword>
<feature type="domain" description="Calx-beta" evidence="5">
    <location>
        <begin position="178"/>
        <end position="278"/>
    </location>
</feature>
<feature type="domain" description="Calx-beta" evidence="5">
    <location>
        <begin position="629"/>
        <end position="730"/>
    </location>
</feature>
<feature type="domain" description="Calx-beta" evidence="5">
    <location>
        <begin position="1875"/>
        <end position="1973"/>
    </location>
</feature>
<evidence type="ECO:0000256" key="1">
    <source>
        <dbReference type="ARBA" id="ARBA00022729"/>
    </source>
</evidence>
<dbReference type="InterPro" id="IPR038081">
    <property type="entry name" value="CalX-like_sf"/>
</dbReference>
<evidence type="ECO:0000313" key="7">
    <source>
        <dbReference type="Proteomes" id="UP001155182"/>
    </source>
</evidence>
<dbReference type="InterPro" id="IPR051171">
    <property type="entry name" value="CaCA"/>
</dbReference>
<evidence type="ECO:0000259" key="5">
    <source>
        <dbReference type="SMART" id="SM00237"/>
    </source>
</evidence>
<organism evidence="6 7">
    <name type="scientific">Solitalea agri</name>
    <dbReference type="NCBI Taxonomy" id="2953739"/>
    <lineage>
        <taxon>Bacteria</taxon>
        <taxon>Pseudomonadati</taxon>
        <taxon>Bacteroidota</taxon>
        <taxon>Sphingobacteriia</taxon>
        <taxon>Sphingobacteriales</taxon>
        <taxon>Sphingobacteriaceae</taxon>
        <taxon>Solitalea</taxon>
    </lineage>
</organism>
<feature type="domain" description="Calx-beta" evidence="5">
    <location>
        <begin position="1199"/>
        <end position="1300"/>
    </location>
</feature>
<evidence type="ECO:0000313" key="6">
    <source>
        <dbReference type="EMBL" id="MCO4292163.1"/>
    </source>
</evidence>
<keyword evidence="3" id="KW-0106">Calcium</keyword>
<dbReference type="SMART" id="SM00237">
    <property type="entry name" value="Calx_beta"/>
    <property type="match status" value="18"/>
</dbReference>
<feature type="domain" description="Calx-beta" evidence="5">
    <location>
        <begin position="858"/>
        <end position="958"/>
    </location>
</feature>